<keyword evidence="3" id="KW-1185">Reference proteome</keyword>
<reference evidence="4" key="1">
    <citation type="submission" date="2025-08" db="UniProtKB">
        <authorList>
            <consortium name="RefSeq"/>
        </authorList>
    </citation>
    <scope>IDENTIFICATION</scope>
    <source>
        <tissue evidence="4">Whole sample</tissue>
    </source>
</reference>
<keyword evidence="1" id="KW-0472">Membrane</keyword>
<feature type="transmembrane region" description="Helical" evidence="1">
    <location>
        <begin position="134"/>
        <end position="157"/>
    </location>
</feature>
<dbReference type="Proteomes" id="UP000694844">
    <property type="component" value="Chromosome 5"/>
</dbReference>
<sequence length="178" mass="19599">MAVLLCLVVLILYVCNVQILSKTCDYRGRNYTECDLMFWTGWNTCTGGHGLKPTECAVGMEKRQKTMCCPRTSLNETTDESFWLCEDMCDMTDDDFEEVRPLPTTGTTVGPLHNGSNGIMVDITVHSGFSNLKIAGIAASGAVALLAISCVIFGLLYKRQKRKTEVKPEGKRNDVSAT</sequence>
<keyword evidence="1" id="KW-1133">Transmembrane helix</keyword>
<dbReference type="AlphaFoldDB" id="A0A8B8EBR3"/>
<evidence type="ECO:0000256" key="2">
    <source>
        <dbReference type="SAM" id="SignalP"/>
    </source>
</evidence>
<gene>
    <name evidence="4" type="primary">LOC111133227</name>
</gene>
<protein>
    <submittedName>
        <fullName evidence="4">Uncharacterized protein LOC111133227</fullName>
    </submittedName>
</protein>
<dbReference type="OrthoDB" id="6201499at2759"/>
<keyword evidence="1" id="KW-0812">Transmembrane</keyword>
<evidence type="ECO:0000313" key="3">
    <source>
        <dbReference type="Proteomes" id="UP000694844"/>
    </source>
</evidence>
<dbReference type="GeneID" id="111133227"/>
<organism evidence="3 4">
    <name type="scientific">Crassostrea virginica</name>
    <name type="common">Eastern oyster</name>
    <dbReference type="NCBI Taxonomy" id="6565"/>
    <lineage>
        <taxon>Eukaryota</taxon>
        <taxon>Metazoa</taxon>
        <taxon>Spiralia</taxon>
        <taxon>Lophotrochozoa</taxon>
        <taxon>Mollusca</taxon>
        <taxon>Bivalvia</taxon>
        <taxon>Autobranchia</taxon>
        <taxon>Pteriomorphia</taxon>
        <taxon>Ostreida</taxon>
        <taxon>Ostreoidea</taxon>
        <taxon>Ostreidae</taxon>
        <taxon>Crassostrea</taxon>
    </lineage>
</organism>
<accession>A0A8B8EBR3</accession>
<keyword evidence="2" id="KW-0732">Signal</keyword>
<evidence type="ECO:0000313" key="4">
    <source>
        <dbReference type="RefSeq" id="XP_022337109.1"/>
    </source>
</evidence>
<evidence type="ECO:0000256" key="1">
    <source>
        <dbReference type="SAM" id="Phobius"/>
    </source>
</evidence>
<dbReference type="RefSeq" id="XP_022337109.1">
    <property type="nucleotide sequence ID" value="XM_022481401.1"/>
</dbReference>
<feature type="chain" id="PRO_5034040131" evidence="2">
    <location>
        <begin position="22"/>
        <end position="178"/>
    </location>
</feature>
<name>A0A8B8EBR3_CRAVI</name>
<feature type="signal peptide" evidence="2">
    <location>
        <begin position="1"/>
        <end position="21"/>
    </location>
</feature>
<dbReference type="KEGG" id="cvn:111133227"/>
<proteinExistence type="predicted"/>